<dbReference type="RefSeq" id="WP_280053794.1">
    <property type="nucleotide sequence ID" value="NZ_JAOBYN010000007.1"/>
</dbReference>
<dbReference type="InterPro" id="IPR020449">
    <property type="entry name" value="Tscrpt_reg_AraC-type_HTH"/>
</dbReference>
<evidence type="ECO:0000256" key="6">
    <source>
        <dbReference type="ARBA" id="ARBA00037345"/>
    </source>
</evidence>
<dbReference type="SMART" id="SM00342">
    <property type="entry name" value="HTH_ARAC"/>
    <property type="match status" value="1"/>
</dbReference>
<evidence type="ECO:0000256" key="2">
    <source>
        <dbReference type="ARBA" id="ARBA00023015"/>
    </source>
</evidence>
<comment type="caution">
    <text evidence="8">The sequence shown here is derived from an EMBL/GenBank/DDBJ whole genome shotgun (WGS) entry which is preliminary data.</text>
</comment>
<evidence type="ECO:0000256" key="5">
    <source>
        <dbReference type="ARBA" id="ARBA00023163"/>
    </source>
</evidence>
<dbReference type="AlphaFoldDB" id="A0AA42N064"/>
<dbReference type="PROSITE" id="PS01124">
    <property type="entry name" value="HTH_ARAC_FAMILY_2"/>
    <property type="match status" value="1"/>
</dbReference>
<dbReference type="InterPro" id="IPR050204">
    <property type="entry name" value="AraC_XylS_family_regulators"/>
</dbReference>
<comment type="subcellular location">
    <subcellularLocation>
        <location evidence="1">Cytoplasm</location>
    </subcellularLocation>
</comment>
<evidence type="ECO:0000259" key="7">
    <source>
        <dbReference type="PROSITE" id="PS01124"/>
    </source>
</evidence>
<protein>
    <submittedName>
        <fullName evidence="8">AraC family transcriptional regulator</fullName>
    </submittedName>
</protein>
<comment type="function">
    <text evidence="6">Regulatory protein of the TOL plasmid xyl operons. XylS activates the xylXYZLTEGFJQKIH operon required for the degradation of toluene, m-xylene and p-xylene.</text>
</comment>
<dbReference type="GO" id="GO:0043565">
    <property type="term" value="F:sequence-specific DNA binding"/>
    <property type="evidence" value="ECO:0007669"/>
    <property type="project" value="InterPro"/>
</dbReference>
<dbReference type="Gene3D" id="1.10.10.60">
    <property type="entry name" value="Homeodomain-like"/>
    <property type="match status" value="2"/>
</dbReference>
<dbReference type="GO" id="GO:0009893">
    <property type="term" value="P:positive regulation of metabolic process"/>
    <property type="evidence" value="ECO:0007669"/>
    <property type="project" value="UniProtKB-ARBA"/>
</dbReference>
<dbReference type="Proteomes" id="UP001158730">
    <property type="component" value="Unassembled WGS sequence"/>
</dbReference>
<keyword evidence="4" id="KW-0010">Activator</keyword>
<name>A0AA42N064_AQUAC</name>
<dbReference type="GO" id="GO:0005737">
    <property type="term" value="C:cytoplasm"/>
    <property type="evidence" value="ECO:0007669"/>
    <property type="project" value="UniProtKB-SubCell"/>
</dbReference>
<evidence type="ECO:0000256" key="1">
    <source>
        <dbReference type="ARBA" id="ARBA00004496"/>
    </source>
</evidence>
<organism evidence="8 9">
    <name type="scientific">Aquipseudomonas alcaligenes</name>
    <name type="common">Pseudomonas alcaligenes</name>
    <dbReference type="NCBI Taxonomy" id="43263"/>
    <lineage>
        <taxon>Bacteria</taxon>
        <taxon>Pseudomonadati</taxon>
        <taxon>Pseudomonadota</taxon>
        <taxon>Gammaproteobacteria</taxon>
        <taxon>Pseudomonadales</taxon>
        <taxon>Pseudomonadaceae</taxon>
        <taxon>Aquipseudomonas</taxon>
    </lineage>
</organism>
<dbReference type="SUPFAM" id="SSF46689">
    <property type="entry name" value="Homeodomain-like"/>
    <property type="match status" value="2"/>
</dbReference>
<feature type="domain" description="HTH araC/xylS-type" evidence="7">
    <location>
        <begin position="190"/>
        <end position="288"/>
    </location>
</feature>
<dbReference type="InterPro" id="IPR018062">
    <property type="entry name" value="HTH_AraC-typ_CS"/>
</dbReference>
<dbReference type="Pfam" id="PF12833">
    <property type="entry name" value="HTH_18"/>
    <property type="match status" value="1"/>
</dbReference>
<dbReference type="PRINTS" id="PR00032">
    <property type="entry name" value="HTHARAC"/>
</dbReference>
<keyword evidence="2" id="KW-0805">Transcription regulation</keyword>
<sequence length="291" mass="32474">MAALEHNLVYQSLSSSPHARLLRGAELSDELAAALWSNHHDARDYQGPSHHTLSCYLAGGTGTFRRERPGAKGAPDKLCVLPAGHESSWVINGDIRLAHLYVSPERFAASAVALLDREPRELQLRESTFLEDPQLAAQFRQLVTLDWNEPGERLLTSSLVHEMVDHVLLTQVGQRQGLKLKGGLAPHLRRRLVEYIEQHLDQPLALGELARLVALSEYHFARMFSTSFGLPPHRYVLQRRLRRARELLQHSALPLGEIALACGFASASHFSNRFRQTFGAAPGLLRAARQS</sequence>
<evidence type="ECO:0000256" key="4">
    <source>
        <dbReference type="ARBA" id="ARBA00023159"/>
    </source>
</evidence>
<evidence type="ECO:0000313" key="9">
    <source>
        <dbReference type="Proteomes" id="UP001158730"/>
    </source>
</evidence>
<dbReference type="PROSITE" id="PS00041">
    <property type="entry name" value="HTH_ARAC_FAMILY_1"/>
    <property type="match status" value="1"/>
</dbReference>
<dbReference type="InterPro" id="IPR018060">
    <property type="entry name" value="HTH_AraC"/>
</dbReference>
<dbReference type="PANTHER" id="PTHR46796:SF6">
    <property type="entry name" value="ARAC SUBFAMILY"/>
    <property type="match status" value="1"/>
</dbReference>
<reference evidence="8" key="1">
    <citation type="submission" date="2022-09" db="EMBL/GenBank/DDBJ databases">
        <title>Intensive care unit water sources are persistently colonized with multi-drug resistant bacteria and are the site of extensive horizontal gene transfer of antibiotic resistance genes.</title>
        <authorList>
            <person name="Diorio-Toth L."/>
        </authorList>
    </citation>
    <scope>NUCLEOTIDE SEQUENCE</scope>
    <source>
        <strain evidence="8">GD03990</strain>
    </source>
</reference>
<keyword evidence="5" id="KW-0804">Transcription</keyword>
<accession>A0AA42N064</accession>
<dbReference type="EMBL" id="JAOBYN010000007">
    <property type="protein sequence ID" value="MDH1055038.1"/>
    <property type="molecule type" value="Genomic_DNA"/>
</dbReference>
<dbReference type="GO" id="GO:0003700">
    <property type="term" value="F:DNA-binding transcription factor activity"/>
    <property type="evidence" value="ECO:0007669"/>
    <property type="project" value="InterPro"/>
</dbReference>
<gene>
    <name evidence="8" type="ORF">N5C05_09730</name>
</gene>
<keyword evidence="3" id="KW-0238">DNA-binding</keyword>
<evidence type="ECO:0000256" key="3">
    <source>
        <dbReference type="ARBA" id="ARBA00023125"/>
    </source>
</evidence>
<dbReference type="InterPro" id="IPR009057">
    <property type="entry name" value="Homeodomain-like_sf"/>
</dbReference>
<proteinExistence type="predicted"/>
<dbReference type="PANTHER" id="PTHR46796">
    <property type="entry name" value="HTH-TYPE TRANSCRIPTIONAL ACTIVATOR RHAS-RELATED"/>
    <property type="match status" value="1"/>
</dbReference>
<evidence type="ECO:0000313" key="8">
    <source>
        <dbReference type="EMBL" id="MDH1055038.1"/>
    </source>
</evidence>